<dbReference type="OrthoDB" id="7906671at2"/>
<evidence type="ECO:0000313" key="2">
    <source>
        <dbReference type="EMBL" id="SHF71110.1"/>
    </source>
</evidence>
<keyword evidence="3" id="KW-1185">Reference proteome</keyword>
<proteinExistence type="predicted"/>
<dbReference type="EMBL" id="FQUP01000002">
    <property type="protein sequence ID" value="SHF71110.1"/>
    <property type="molecule type" value="Genomic_DNA"/>
</dbReference>
<dbReference type="RefSeq" id="WP_073053674.1">
    <property type="nucleotide sequence ID" value="NZ_FQUP01000002.1"/>
</dbReference>
<gene>
    <name evidence="2" type="ORF">SAMN02745157_2813</name>
</gene>
<organism evidence="2 3">
    <name type="scientific">Kaistia soli DSM 19436</name>
    <dbReference type="NCBI Taxonomy" id="1122133"/>
    <lineage>
        <taxon>Bacteria</taxon>
        <taxon>Pseudomonadati</taxon>
        <taxon>Pseudomonadota</taxon>
        <taxon>Alphaproteobacteria</taxon>
        <taxon>Hyphomicrobiales</taxon>
        <taxon>Kaistiaceae</taxon>
        <taxon>Kaistia</taxon>
    </lineage>
</organism>
<evidence type="ECO:0000313" key="3">
    <source>
        <dbReference type="Proteomes" id="UP000184485"/>
    </source>
</evidence>
<feature type="transmembrane region" description="Helical" evidence="1">
    <location>
        <begin position="49"/>
        <end position="70"/>
    </location>
</feature>
<dbReference type="STRING" id="1122133.SAMN02745157_2813"/>
<feature type="transmembrane region" description="Helical" evidence="1">
    <location>
        <begin position="7"/>
        <end position="29"/>
    </location>
</feature>
<keyword evidence="1" id="KW-1133">Transmembrane helix</keyword>
<protein>
    <submittedName>
        <fullName evidence="2">Uncharacterized protein</fullName>
    </submittedName>
</protein>
<sequence>MRAFLRIILLIPLGLIAAILTAVAVYLLAFGFKPDDFQFAPDGLPPGALAPAFVLTGVLAQGALLPFLVAIAVAEVFTIRSLIAWVLFGGALGFALQLVGLPGNMAFLPPVAAGFAAGFAYWLVAGRGAGLRERVTFRAPE</sequence>
<accession>A0A1M5DW01</accession>
<feature type="transmembrane region" description="Helical" evidence="1">
    <location>
        <begin position="82"/>
        <end position="100"/>
    </location>
</feature>
<keyword evidence="1" id="KW-0812">Transmembrane</keyword>
<evidence type="ECO:0000256" key="1">
    <source>
        <dbReference type="SAM" id="Phobius"/>
    </source>
</evidence>
<dbReference type="Proteomes" id="UP000184485">
    <property type="component" value="Unassembled WGS sequence"/>
</dbReference>
<reference evidence="2 3" key="1">
    <citation type="submission" date="2016-11" db="EMBL/GenBank/DDBJ databases">
        <authorList>
            <person name="Jaros S."/>
            <person name="Januszkiewicz K."/>
            <person name="Wedrychowicz H."/>
        </authorList>
    </citation>
    <scope>NUCLEOTIDE SEQUENCE [LARGE SCALE GENOMIC DNA]</scope>
    <source>
        <strain evidence="2 3">DSM 19436</strain>
    </source>
</reference>
<dbReference type="AlphaFoldDB" id="A0A1M5DW01"/>
<feature type="transmembrane region" description="Helical" evidence="1">
    <location>
        <begin position="106"/>
        <end position="124"/>
    </location>
</feature>
<name>A0A1M5DW01_9HYPH</name>
<keyword evidence="1" id="KW-0472">Membrane</keyword>